<evidence type="ECO:0000256" key="5">
    <source>
        <dbReference type="ARBA" id="ARBA00022448"/>
    </source>
</evidence>
<feature type="transmembrane region" description="Helical" evidence="13">
    <location>
        <begin position="134"/>
        <end position="158"/>
    </location>
</feature>
<evidence type="ECO:0000256" key="9">
    <source>
        <dbReference type="ARBA" id="ARBA00022989"/>
    </source>
</evidence>
<dbReference type="InterPro" id="IPR048279">
    <property type="entry name" value="MdtK-like"/>
</dbReference>
<organism evidence="14 15">
    <name type="scientific">Anaerotruncus colihominis</name>
    <dbReference type="NCBI Taxonomy" id="169435"/>
    <lineage>
        <taxon>Bacteria</taxon>
        <taxon>Bacillati</taxon>
        <taxon>Bacillota</taxon>
        <taxon>Clostridia</taxon>
        <taxon>Eubacteriales</taxon>
        <taxon>Oscillospiraceae</taxon>
        <taxon>Anaerotruncus</taxon>
    </lineage>
</organism>
<keyword evidence="9 13" id="KW-1133">Transmembrane helix</keyword>
<feature type="transmembrane region" description="Helical" evidence="13">
    <location>
        <begin position="91"/>
        <end position="114"/>
    </location>
</feature>
<accession>A0A845T2Z3</accession>
<keyword evidence="10" id="KW-0406">Ion transport</keyword>
<protein>
    <recommendedName>
        <fullName evidence="4">Probable multidrug resistance protein NorM</fullName>
    </recommendedName>
    <alternativeName>
        <fullName evidence="12">Multidrug-efflux transporter</fullName>
    </alternativeName>
</protein>
<dbReference type="GO" id="GO:0005886">
    <property type="term" value="C:plasma membrane"/>
    <property type="evidence" value="ECO:0007669"/>
    <property type="project" value="UniProtKB-SubCell"/>
</dbReference>
<reference evidence="14 15" key="1">
    <citation type="submission" date="2019-06" db="EMBL/GenBank/DDBJ databases">
        <title>Draft genome sequences of 15 bacterial species constituting the stable defined intestinal microbiota of the GM15 gnotobiotic mouse model.</title>
        <authorList>
            <person name="Elie C."/>
            <person name="Mathieu A."/>
            <person name="Saliou A."/>
            <person name="Darnaud M."/>
            <person name="Leulier F."/>
            <person name="Tamellini A."/>
        </authorList>
    </citation>
    <scope>NUCLEOTIDE SEQUENCE [LARGE SCALE GENOMIC DNA]</scope>
    <source>
        <strain evidence="14 15">JM4-15</strain>
    </source>
</reference>
<feature type="transmembrane region" description="Helical" evidence="13">
    <location>
        <begin position="388"/>
        <end position="408"/>
    </location>
</feature>
<dbReference type="PANTHER" id="PTHR43298:SF2">
    <property type="entry name" value="FMN_FAD EXPORTER YEEO-RELATED"/>
    <property type="match status" value="1"/>
</dbReference>
<evidence type="ECO:0000313" key="14">
    <source>
        <dbReference type="EMBL" id="NDO40852.1"/>
    </source>
</evidence>
<dbReference type="PANTHER" id="PTHR43298">
    <property type="entry name" value="MULTIDRUG RESISTANCE PROTEIN NORM-RELATED"/>
    <property type="match status" value="1"/>
</dbReference>
<dbReference type="GO" id="GO:0015297">
    <property type="term" value="F:antiporter activity"/>
    <property type="evidence" value="ECO:0007669"/>
    <property type="project" value="UniProtKB-KW"/>
</dbReference>
<dbReference type="EMBL" id="VIQT01000028">
    <property type="protein sequence ID" value="NDO40852.1"/>
    <property type="molecule type" value="Genomic_DNA"/>
</dbReference>
<dbReference type="InterPro" id="IPR002528">
    <property type="entry name" value="MATE_fam"/>
</dbReference>
<evidence type="ECO:0000256" key="6">
    <source>
        <dbReference type="ARBA" id="ARBA00022449"/>
    </source>
</evidence>
<keyword evidence="11 13" id="KW-0472">Membrane</keyword>
<feature type="transmembrane region" description="Helical" evidence="13">
    <location>
        <begin position="315"/>
        <end position="343"/>
    </location>
</feature>
<evidence type="ECO:0000256" key="1">
    <source>
        <dbReference type="ARBA" id="ARBA00003408"/>
    </source>
</evidence>
<proteinExistence type="inferred from homology"/>
<feature type="transmembrane region" description="Helical" evidence="13">
    <location>
        <begin position="14"/>
        <end position="34"/>
    </location>
</feature>
<keyword evidence="5" id="KW-0813">Transport</keyword>
<evidence type="ECO:0000313" key="15">
    <source>
        <dbReference type="Proteomes" id="UP000462501"/>
    </source>
</evidence>
<feature type="transmembrane region" description="Helical" evidence="13">
    <location>
        <begin position="414"/>
        <end position="439"/>
    </location>
</feature>
<dbReference type="PIRSF" id="PIRSF006603">
    <property type="entry name" value="DinF"/>
    <property type="match status" value="1"/>
</dbReference>
<comment type="subcellular location">
    <subcellularLocation>
        <location evidence="2">Cell membrane</location>
        <topology evidence="2">Multi-pass membrane protein</topology>
    </subcellularLocation>
</comment>
<evidence type="ECO:0000256" key="10">
    <source>
        <dbReference type="ARBA" id="ARBA00023065"/>
    </source>
</evidence>
<sequence length="458" mass="48362">MNHTLLSGSVPRCLLRFAAPLLLANFLQSFYSIADMAIVGQFTSSTGLAAISSASMLVFIINSICTGVTMGGAVLVAQYKGADDAVSQADTVHALFVLSALSAVLITIAGLLAYRPILALMDVPKAAMPHALAYMQVICLGTIFVFGYNAACSILRGLGDSNGPLLFVAIATVVNITLDFLFVGGLQMGTRGAAIATVLSQGVSFSIALLFLRQRYAVFHFVKNPFLVKYGHLKSILKIGIPSALQMAVLNLSYLLVTGMLNGYGVDISAAAGIGLKINTFAAMPCWAIGQAITTMAGQCIGARMPQRAGQTAKSGLFCAAAAGVFMTIAIQLFAGSMISLFIPAHADPAVLQAGVLYLRICCSINFLAYAVMYVFDSFATGVGDAFFSMLNALLHSIAMRLLLSWLFATICRLGYIGICLGEAIAPIVPAIVGTCYFLRGDWRSKYNAPQNSKKISD</sequence>
<dbReference type="InterPro" id="IPR050222">
    <property type="entry name" value="MATE_MdtK"/>
</dbReference>
<evidence type="ECO:0000256" key="3">
    <source>
        <dbReference type="ARBA" id="ARBA00010199"/>
    </source>
</evidence>
<feature type="transmembrane region" description="Helical" evidence="13">
    <location>
        <begin position="192"/>
        <end position="212"/>
    </location>
</feature>
<dbReference type="GO" id="GO:0006811">
    <property type="term" value="P:monoatomic ion transport"/>
    <property type="evidence" value="ECO:0007669"/>
    <property type="project" value="UniProtKB-KW"/>
</dbReference>
<gene>
    <name evidence="14" type="ORF">FMM72_16850</name>
</gene>
<dbReference type="GO" id="GO:0042910">
    <property type="term" value="F:xenobiotic transmembrane transporter activity"/>
    <property type="evidence" value="ECO:0007669"/>
    <property type="project" value="InterPro"/>
</dbReference>
<comment type="similarity">
    <text evidence="3">Belongs to the multi antimicrobial extrusion (MATE) (TC 2.A.66.1) family.</text>
</comment>
<keyword evidence="6" id="KW-0050">Antiport</keyword>
<comment type="caution">
    <text evidence="14">The sequence shown here is derived from an EMBL/GenBank/DDBJ whole genome shotgun (WGS) entry which is preliminary data.</text>
</comment>
<feature type="transmembrane region" description="Helical" evidence="13">
    <location>
        <begin position="54"/>
        <end position="79"/>
    </location>
</feature>
<dbReference type="NCBIfam" id="TIGR00797">
    <property type="entry name" value="matE"/>
    <property type="match status" value="1"/>
</dbReference>
<dbReference type="Pfam" id="PF01554">
    <property type="entry name" value="MatE"/>
    <property type="match status" value="2"/>
</dbReference>
<evidence type="ECO:0000256" key="4">
    <source>
        <dbReference type="ARBA" id="ARBA00020268"/>
    </source>
</evidence>
<dbReference type="AlphaFoldDB" id="A0A845T2Z3"/>
<evidence type="ECO:0000256" key="8">
    <source>
        <dbReference type="ARBA" id="ARBA00022692"/>
    </source>
</evidence>
<name>A0A845T2Z3_9FIRM</name>
<evidence type="ECO:0000256" key="7">
    <source>
        <dbReference type="ARBA" id="ARBA00022475"/>
    </source>
</evidence>
<feature type="transmembrane region" description="Helical" evidence="13">
    <location>
        <begin position="165"/>
        <end position="186"/>
    </location>
</feature>
<evidence type="ECO:0000256" key="13">
    <source>
        <dbReference type="SAM" id="Phobius"/>
    </source>
</evidence>
<evidence type="ECO:0000256" key="11">
    <source>
        <dbReference type="ARBA" id="ARBA00023136"/>
    </source>
</evidence>
<evidence type="ECO:0000256" key="12">
    <source>
        <dbReference type="ARBA" id="ARBA00031636"/>
    </source>
</evidence>
<comment type="function">
    <text evidence="1">Multidrug efflux pump.</text>
</comment>
<dbReference type="Proteomes" id="UP000462501">
    <property type="component" value="Unassembled WGS sequence"/>
</dbReference>
<feature type="transmembrane region" description="Helical" evidence="13">
    <location>
        <begin position="239"/>
        <end position="261"/>
    </location>
</feature>
<dbReference type="RefSeq" id="WP_162222099.1">
    <property type="nucleotide sequence ID" value="NZ_JANJZM010000003.1"/>
</dbReference>
<feature type="transmembrane region" description="Helical" evidence="13">
    <location>
        <begin position="355"/>
        <end position="376"/>
    </location>
</feature>
<evidence type="ECO:0000256" key="2">
    <source>
        <dbReference type="ARBA" id="ARBA00004651"/>
    </source>
</evidence>
<dbReference type="CDD" id="cd13138">
    <property type="entry name" value="MATE_yoeA_like"/>
    <property type="match status" value="1"/>
</dbReference>
<keyword evidence="8 13" id="KW-0812">Transmembrane</keyword>
<keyword evidence="7" id="KW-1003">Cell membrane</keyword>